<evidence type="ECO:0000313" key="7">
    <source>
        <dbReference type="EMBL" id="EJT76477.1"/>
    </source>
</evidence>
<evidence type="ECO:0000256" key="3">
    <source>
        <dbReference type="ARBA" id="ARBA00022827"/>
    </source>
</evidence>
<keyword evidence="9" id="KW-1185">Reference proteome</keyword>
<reference evidence="7" key="2">
    <citation type="submission" date="2010-07" db="EMBL/GenBank/DDBJ databases">
        <authorList>
            <consortium name="The Broad Institute Genome Sequencing Platform"/>
            <consortium name="Broad Institute Genome Sequencing Center for Infectious Disease"/>
            <person name="Ma L.-J."/>
            <person name="Dead R."/>
            <person name="Young S."/>
            <person name="Zeng Q."/>
            <person name="Koehrsen M."/>
            <person name="Alvarado L."/>
            <person name="Berlin A."/>
            <person name="Chapman S.B."/>
            <person name="Chen Z."/>
            <person name="Freedman E."/>
            <person name="Gellesch M."/>
            <person name="Goldberg J."/>
            <person name="Griggs A."/>
            <person name="Gujja S."/>
            <person name="Heilman E.R."/>
            <person name="Heiman D."/>
            <person name="Hepburn T."/>
            <person name="Howarth C."/>
            <person name="Jen D."/>
            <person name="Larson L."/>
            <person name="Mehta T."/>
            <person name="Neiman D."/>
            <person name="Pearson M."/>
            <person name="Roberts A."/>
            <person name="Saif S."/>
            <person name="Shea T."/>
            <person name="Shenoy N."/>
            <person name="Sisk P."/>
            <person name="Stolte C."/>
            <person name="Sykes S."/>
            <person name="Walk T."/>
            <person name="White J."/>
            <person name="Yandava C."/>
            <person name="Haas B."/>
            <person name="Nusbaum C."/>
            <person name="Birren B."/>
        </authorList>
    </citation>
    <scope>NUCLEOTIDE SEQUENCE</scope>
    <source>
        <strain evidence="7">R3-111a-1</strain>
    </source>
</reference>
<evidence type="ECO:0000313" key="9">
    <source>
        <dbReference type="Proteomes" id="UP000006039"/>
    </source>
</evidence>
<gene>
    <name evidence="8" type="primary">20346854</name>
    <name evidence="7" type="ORF">GGTG_06396</name>
</gene>
<dbReference type="SUPFAM" id="SSF51905">
    <property type="entry name" value="FAD/NAD(P)-binding domain"/>
    <property type="match status" value="2"/>
</dbReference>
<evidence type="ECO:0000256" key="2">
    <source>
        <dbReference type="ARBA" id="ARBA00022630"/>
    </source>
</evidence>
<sequence length="516" mass="56673">MGAPFLRFGFFFSVGAPLQLNAYPCNTVAVIGAGLAGAITLDALVREKAFDLIRVFERREGPARTTCVASTKGSGTSNLQALSDRTADPPLRPPVVLPAEAPRAPPRFAESSIYPYLETNVDHRSMRFSAEPIPADATAASAELYGPGTPFRHWEVLRRYVSDVVARAAGDAGDGVSVSYGTTVELVEKAGEEWEVTLRREQGEGRDYWWAERFDAVVVASGHYNVPYVPAIEGLDEFQRARPGSVLHSKYFRGRDQFQGQSEKQQKTVVVVGASVSAADIAFDLVKVAKPPVHAVVLGHTANAYFGDRTFDHPRITKRSSIARVDPSAAAVHLADGGVIRDADHIIMGTGHTWTLLFLPCAPARNNRVPGPYQHAVFRRDPTLLFVGAVGAGLTFKIFEWQAVLAARLLAGRTARPLPAAEEMERWEDERVAARGDGARFTLIYPEFEEYFEELRGLAGEGLDGCGRKLPRFDPEWARLFMAGHELRKDRWRRINTEAAEEEGRKDGSATAVSRN</sequence>
<keyword evidence="5" id="KW-0560">Oxidoreductase</keyword>
<reference evidence="9" key="1">
    <citation type="submission" date="2010-07" db="EMBL/GenBank/DDBJ databases">
        <title>The genome sequence of Gaeumannomyces graminis var. tritici strain R3-111a-1.</title>
        <authorList>
            <consortium name="The Broad Institute Genome Sequencing Platform"/>
            <person name="Ma L.-J."/>
            <person name="Dead R."/>
            <person name="Young S."/>
            <person name="Zeng Q."/>
            <person name="Koehrsen M."/>
            <person name="Alvarado L."/>
            <person name="Berlin A."/>
            <person name="Chapman S.B."/>
            <person name="Chen Z."/>
            <person name="Freedman E."/>
            <person name="Gellesch M."/>
            <person name="Goldberg J."/>
            <person name="Griggs A."/>
            <person name="Gujja S."/>
            <person name="Heilman E.R."/>
            <person name="Heiman D."/>
            <person name="Hepburn T."/>
            <person name="Howarth C."/>
            <person name="Jen D."/>
            <person name="Larson L."/>
            <person name="Mehta T."/>
            <person name="Neiman D."/>
            <person name="Pearson M."/>
            <person name="Roberts A."/>
            <person name="Saif S."/>
            <person name="Shea T."/>
            <person name="Shenoy N."/>
            <person name="Sisk P."/>
            <person name="Stolte C."/>
            <person name="Sykes S."/>
            <person name="Walk T."/>
            <person name="White J."/>
            <person name="Yandava C."/>
            <person name="Haas B."/>
            <person name="Nusbaum C."/>
            <person name="Birren B."/>
        </authorList>
    </citation>
    <scope>NUCLEOTIDE SEQUENCE [LARGE SCALE GENOMIC DNA]</scope>
    <source>
        <strain evidence="9">R3-111a-1</strain>
    </source>
</reference>
<reference evidence="8" key="5">
    <citation type="submission" date="2018-04" db="UniProtKB">
        <authorList>
            <consortium name="EnsemblFungi"/>
        </authorList>
    </citation>
    <scope>IDENTIFICATION</scope>
    <source>
        <strain evidence="8">R3-111a-1</strain>
    </source>
</reference>
<comment type="similarity">
    <text evidence="1">Belongs to the FMO family.</text>
</comment>
<dbReference type="PRINTS" id="PR00370">
    <property type="entry name" value="FMOXYGENASE"/>
</dbReference>
<feature type="compositionally biased region" description="Polar residues" evidence="6">
    <location>
        <begin position="67"/>
        <end position="83"/>
    </location>
</feature>
<dbReference type="Pfam" id="PF00743">
    <property type="entry name" value="FMO-like"/>
    <property type="match status" value="1"/>
</dbReference>
<evidence type="ECO:0000256" key="4">
    <source>
        <dbReference type="ARBA" id="ARBA00022857"/>
    </source>
</evidence>
<dbReference type="InterPro" id="IPR050346">
    <property type="entry name" value="FMO-like"/>
</dbReference>
<organism evidence="7">
    <name type="scientific">Gaeumannomyces tritici (strain R3-111a-1)</name>
    <name type="common">Wheat and barley take-all root rot fungus</name>
    <name type="synonym">Gaeumannomyces graminis var. tritici</name>
    <dbReference type="NCBI Taxonomy" id="644352"/>
    <lineage>
        <taxon>Eukaryota</taxon>
        <taxon>Fungi</taxon>
        <taxon>Dikarya</taxon>
        <taxon>Ascomycota</taxon>
        <taxon>Pezizomycotina</taxon>
        <taxon>Sordariomycetes</taxon>
        <taxon>Sordariomycetidae</taxon>
        <taxon>Magnaporthales</taxon>
        <taxon>Magnaporthaceae</taxon>
        <taxon>Gaeumannomyces</taxon>
    </lineage>
</organism>
<evidence type="ECO:0000256" key="1">
    <source>
        <dbReference type="ARBA" id="ARBA00009183"/>
    </source>
</evidence>
<dbReference type="eggNOG" id="KOG1399">
    <property type="taxonomic scope" value="Eukaryota"/>
</dbReference>
<keyword evidence="3" id="KW-0274">FAD</keyword>
<dbReference type="Gene3D" id="3.50.50.60">
    <property type="entry name" value="FAD/NAD(P)-binding domain"/>
    <property type="match status" value="2"/>
</dbReference>
<dbReference type="RefSeq" id="XP_009222477.1">
    <property type="nucleotide sequence ID" value="XM_009224213.1"/>
</dbReference>
<dbReference type="PANTHER" id="PTHR23023">
    <property type="entry name" value="DIMETHYLANILINE MONOOXYGENASE"/>
    <property type="match status" value="1"/>
</dbReference>
<protein>
    <recommendedName>
        <fullName evidence="10">Dimethylaniline monooxygenase</fullName>
    </recommendedName>
</protein>
<dbReference type="EnsemblFungi" id="EJT76477">
    <property type="protein sequence ID" value="EJT76477"/>
    <property type="gene ID" value="GGTG_06396"/>
</dbReference>
<dbReference type="Proteomes" id="UP000006039">
    <property type="component" value="Unassembled WGS sequence"/>
</dbReference>
<dbReference type="GO" id="GO:0004499">
    <property type="term" value="F:N,N-dimethylaniline monooxygenase activity"/>
    <property type="evidence" value="ECO:0007669"/>
    <property type="project" value="InterPro"/>
</dbReference>
<dbReference type="GO" id="GO:0050660">
    <property type="term" value="F:flavin adenine dinucleotide binding"/>
    <property type="evidence" value="ECO:0007669"/>
    <property type="project" value="InterPro"/>
</dbReference>
<keyword evidence="4" id="KW-0521">NADP</keyword>
<reference evidence="7" key="3">
    <citation type="submission" date="2010-09" db="EMBL/GenBank/DDBJ databases">
        <title>Annotation of Gaeumannomyces graminis var. tritici R3-111a-1.</title>
        <authorList>
            <consortium name="The Broad Institute Genome Sequencing Platform"/>
            <person name="Ma L.-J."/>
            <person name="Dead R."/>
            <person name="Young S.K."/>
            <person name="Zeng Q."/>
            <person name="Gargeya S."/>
            <person name="Fitzgerald M."/>
            <person name="Haas B."/>
            <person name="Abouelleil A."/>
            <person name="Alvarado L."/>
            <person name="Arachchi H.M."/>
            <person name="Berlin A."/>
            <person name="Brown A."/>
            <person name="Chapman S.B."/>
            <person name="Chen Z."/>
            <person name="Dunbar C."/>
            <person name="Freedman E."/>
            <person name="Gearin G."/>
            <person name="Gellesch M."/>
            <person name="Goldberg J."/>
            <person name="Griggs A."/>
            <person name="Gujja S."/>
            <person name="Heiman D."/>
            <person name="Howarth C."/>
            <person name="Larson L."/>
            <person name="Lui A."/>
            <person name="MacDonald P.J.P."/>
            <person name="Mehta T."/>
            <person name="Montmayeur A."/>
            <person name="Murphy C."/>
            <person name="Neiman D."/>
            <person name="Pearson M."/>
            <person name="Priest M."/>
            <person name="Roberts A."/>
            <person name="Saif S."/>
            <person name="Shea T."/>
            <person name="Shenoy N."/>
            <person name="Sisk P."/>
            <person name="Stolte C."/>
            <person name="Sykes S."/>
            <person name="Yandava C."/>
            <person name="Wortman J."/>
            <person name="Nusbaum C."/>
            <person name="Birren B."/>
        </authorList>
    </citation>
    <scope>NUCLEOTIDE SEQUENCE</scope>
    <source>
        <strain evidence="7">R3-111a-1</strain>
    </source>
</reference>
<dbReference type="GO" id="GO:0050661">
    <property type="term" value="F:NADP binding"/>
    <property type="evidence" value="ECO:0007669"/>
    <property type="project" value="InterPro"/>
</dbReference>
<dbReference type="OrthoDB" id="66881at2759"/>
<dbReference type="HOGENOM" id="CLU_006909_5_3_1"/>
<name>J3NYP4_GAET3</name>
<dbReference type="GeneID" id="20346854"/>
<dbReference type="AlphaFoldDB" id="J3NYP4"/>
<feature type="region of interest" description="Disordered" evidence="6">
    <location>
        <begin position="66"/>
        <end position="91"/>
    </location>
</feature>
<keyword evidence="2" id="KW-0285">Flavoprotein</keyword>
<dbReference type="InterPro" id="IPR036188">
    <property type="entry name" value="FAD/NAD-bd_sf"/>
</dbReference>
<evidence type="ECO:0008006" key="10">
    <source>
        <dbReference type="Google" id="ProtNLM"/>
    </source>
</evidence>
<reference evidence="8" key="4">
    <citation type="journal article" date="2015" name="G3 (Bethesda)">
        <title>Genome sequences of three phytopathogenic species of the Magnaporthaceae family of fungi.</title>
        <authorList>
            <person name="Okagaki L.H."/>
            <person name="Nunes C.C."/>
            <person name="Sailsbery J."/>
            <person name="Clay B."/>
            <person name="Brown D."/>
            <person name="John T."/>
            <person name="Oh Y."/>
            <person name="Young N."/>
            <person name="Fitzgerald M."/>
            <person name="Haas B.J."/>
            <person name="Zeng Q."/>
            <person name="Young S."/>
            <person name="Adiconis X."/>
            <person name="Fan L."/>
            <person name="Levin J.Z."/>
            <person name="Mitchell T.K."/>
            <person name="Okubara P.A."/>
            <person name="Farman M.L."/>
            <person name="Kohn L.M."/>
            <person name="Birren B."/>
            <person name="Ma L.-J."/>
            <person name="Dean R.A."/>
        </authorList>
    </citation>
    <scope>NUCLEOTIDE SEQUENCE</scope>
    <source>
        <strain evidence="8">R3-111a-1</strain>
    </source>
</reference>
<dbReference type="InterPro" id="IPR000960">
    <property type="entry name" value="Flavin_mOase"/>
</dbReference>
<proteinExistence type="inferred from homology"/>
<evidence type="ECO:0000256" key="6">
    <source>
        <dbReference type="SAM" id="MobiDB-lite"/>
    </source>
</evidence>
<dbReference type="InterPro" id="IPR020946">
    <property type="entry name" value="Flavin_mOase-like"/>
</dbReference>
<accession>J3NYP4</accession>
<dbReference type="VEuPathDB" id="FungiDB:GGTG_06396"/>
<evidence type="ECO:0000256" key="5">
    <source>
        <dbReference type="ARBA" id="ARBA00023002"/>
    </source>
</evidence>
<dbReference type="EMBL" id="GL385397">
    <property type="protein sequence ID" value="EJT76477.1"/>
    <property type="molecule type" value="Genomic_DNA"/>
</dbReference>
<evidence type="ECO:0000313" key="8">
    <source>
        <dbReference type="EnsemblFungi" id="EJT76477"/>
    </source>
</evidence>
<dbReference type="STRING" id="644352.J3NYP4"/>